<dbReference type="GO" id="GO:0005737">
    <property type="term" value="C:cytoplasm"/>
    <property type="evidence" value="ECO:0007669"/>
    <property type="project" value="TreeGrafter"/>
</dbReference>
<protein>
    <recommendedName>
        <fullName evidence="4">Protein kinase domain-containing protein</fullName>
    </recommendedName>
</protein>
<dbReference type="EMBL" id="RBNI01019520">
    <property type="protein sequence ID" value="RUO96826.1"/>
    <property type="molecule type" value="Genomic_DNA"/>
</dbReference>
<dbReference type="SUPFAM" id="SSF117281">
    <property type="entry name" value="Kelch motif"/>
    <property type="match status" value="1"/>
</dbReference>
<dbReference type="Gene3D" id="1.10.510.10">
    <property type="entry name" value="Transferase(Phosphotransferase) domain 1"/>
    <property type="match status" value="1"/>
</dbReference>
<dbReference type="PROSITE" id="PS50011">
    <property type="entry name" value="PROTEIN_KINASE_DOM"/>
    <property type="match status" value="1"/>
</dbReference>
<feature type="compositionally biased region" description="Polar residues" evidence="2">
    <location>
        <begin position="584"/>
        <end position="606"/>
    </location>
</feature>
<feature type="domain" description="Protein kinase" evidence="4">
    <location>
        <begin position="600"/>
        <end position="974"/>
    </location>
</feature>
<keyword evidence="6" id="KW-1185">Reference proteome</keyword>
<evidence type="ECO:0000313" key="5">
    <source>
        <dbReference type="EMBL" id="RUO96826.1"/>
    </source>
</evidence>
<feature type="compositionally biased region" description="Polar residues" evidence="2">
    <location>
        <begin position="169"/>
        <end position="199"/>
    </location>
</feature>
<dbReference type="GO" id="GO:0005634">
    <property type="term" value="C:nucleus"/>
    <property type="evidence" value="ECO:0007669"/>
    <property type="project" value="TreeGrafter"/>
</dbReference>
<proteinExistence type="predicted"/>
<evidence type="ECO:0000256" key="2">
    <source>
        <dbReference type="SAM" id="MobiDB-lite"/>
    </source>
</evidence>
<evidence type="ECO:0000256" key="3">
    <source>
        <dbReference type="SAM" id="Phobius"/>
    </source>
</evidence>
<accession>A0A433A2B7</accession>
<feature type="region of interest" description="Disordered" evidence="2">
    <location>
        <begin position="453"/>
        <end position="473"/>
    </location>
</feature>
<keyword evidence="1" id="KW-0175">Coiled coil</keyword>
<reference evidence="5 6" key="1">
    <citation type="journal article" date="2018" name="New Phytol.">
        <title>Phylogenomics of Endogonaceae and evolution of mycorrhizas within Mucoromycota.</title>
        <authorList>
            <person name="Chang Y."/>
            <person name="Desiro A."/>
            <person name="Na H."/>
            <person name="Sandor L."/>
            <person name="Lipzen A."/>
            <person name="Clum A."/>
            <person name="Barry K."/>
            <person name="Grigoriev I.V."/>
            <person name="Martin F.M."/>
            <person name="Stajich J.E."/>
            <person name="Smith M.E."/>
            <person name="Bonito G."/>
            <person name="Spatafora J.W."/>
        </authorList>
    </citation>
    <scope>NUCLEOTIDE SEQUENCE [LARGE SCALE GENOMIC DNA]</scope>
    <source>
        <strain evidence="5 6">GMNB39</strain>
    </source>
</reference>
<dbReference type="Proteomes" id="UP000268093">
    <property type="component" value="Unassembled WGS sequence"/>
</dbReference>
<feature type="transmembrane region" description="Helical" evidence="3">
    <location>
        <begin position="204"/>
        <end position="226"/>
    </location>
</feature>
<comment type="caution">
    <text evidence="5">The sequence shown here is derived from an EMBL/GenBank/DDBJ whole genome shotgun (WGS) entry which is preliminary data.</text>
</comment>
<feature type="region of interest" description="Disordered" evidence="2">
    <location>
        <begin position="236"/>
        <end position="276"/>
    </location>
</feature>
<evidence type="ECO:0000313" key="6">
    <source>
        <dbReference type="Proteomes" id="UP000268093"/>
    </source>
</evidence>
<dbReference type="InterPro" id="IPR015915">
    <property type="entry name" value="Kelch-typ_b-propeller"/>
</dbReference>
<dbReference type="InterPro" id="IPR000719">
    <property type="entry name" value="Prot_kinase_dom"/>
</dbReference>
<gene>
    <name evidence="5" type="ORF">BC936DRAFT_141403</name>
</gene>
<keyword evidence="3" id="KW-0472">Membrane</keyword>
<feature type="compositionally biased region" description="Polar residues" evidence="2">
    <location>
        <begin position="242"/>
        <end position="256"/>
    </location>
</feature>
<feature type="region of interest" description="Disordered" evidence="2">
    <location>
        <begin position="167"/>
        <end position="199"/>
    </location>
</feature>
<evidence type="ECO:0000256" key="1">
    <source>
        <dbReference type="SAM" id="Coils"/>
    </source>
</evidence>
<dbReference type="GO" id="GO:0004674">
    <property type="term" value="F:protein serine/threonine kinase activity"/>
    <property type="evidence" value="ECO:0007669"/>
    <property type="project" value="TreeGrafter"/>
</dbReference>
<feature type="compositionally biased region" description="Low complexity" evidence="2">
    <location>
        <begin position="617"/>
        <end position="633"/>
    </location>
</feature>
<keyword evidence="3" id="KW-0812">Transmembrane</keyword>
<feature type="compositionally biased region" description="Low complexity" evidence="2">
    <location>
        <begin position="462"/>
        <end position="473"/>
    </location>
</feature>
<sequence length="974" mass="104224">MYGGIQVDNLGNPIPNGILNSLSTLDVGSYSWSQASNGPTLAYHSTCYMPVCNCLITFGGTPTGDSTNVQNNVYIYHFTNPGNWELNIVVSSTGGAAPGARRGHSATCMPNQNNMVVFGHTAVRAGDNLIYIFGGWGPAATGDTNVYLLNTTSWVWTTIPANSGWPVTPASTDVGTTSATPSDNVPQTNEIPPITQGGSSSQTWIIVGCVVGAVVLGALMGFGLVYRRRRASKKSDDIDAFGSSSDSGNAPGTSRGMSMPPFMHGRNGSSDPLANNSGSAIEIHTPGESGAVTVDGSSSFHGSFIRAQDFAEKDATAAALAFGVLPPVLSKIEQGKGPRIQELGLDLGEAASYVGALPNALEHANESKSKIDLNQADPPSRAIKLGQTPRGMEALRRSSTPIQQPPSPSPSSPASLSHTSVTSPTKYPVGYVPDEEDEADNWTFASSLSFDGSGPPPIRYIPPSGSSRRFSTTTVSSSPSALLYASKQVNPWGASVTLTQGSVPIARPVTPPSAQIALPRAPIHGYHGVGGGPDALGLSIYDSVSPLDRLATLGYEDEETPAVPPIPSAFDDRTGKARLDVQKQTDANHSLNLSVDGSSVQSTDMSGKTPFPPPIATTNQPTPRHTTTSTSPPEGLAHPVFASLVAILPPKYKPDPARPPILGPANAVLFAHDARASRRRDVTVKAFGRREAWERECRVLTRLRALYVVDLIEVLTLEDTTAKDEVGDGGKIRYVTVMERLDETLANVLRSARKAMKEREREREKDKEVVRWDSRSCVFEDEFARGIVRGVLECLGWCHTRATESDVILLPRPGIAFCDLKPSNIMHNFTDSPSQWKLIDFEGSRAIGEECVGVITPRYCPPEVARATTYGLEGANGVVATASVDMWALGCVLYELQTGRPLFPNSITDSTILHFISHPSPSTPALNNGMHWNEMKELEIPNFERLVRHEDARRLIKTLLSCDPSRRGTVVSVL</sequence>
<feature type="coiled-coil region" evidence="1">
    <location>
        <begin position="738"/>
        <end position="769"/>
    </location>
</feature>
<dbReference type="PANTHER" id="PTHR44167:SF18">
    <property type="entry name" value="PROTEIN KINASE DOMAIN-CONTAINING PROTEIN"/>
    <property type="match status" value="1"/>
</dbReference>
<dbReference type="Pfam" id="PF00069">
    <property type="entry name" value="Pkinase"/>
    <property type="match status" value="1"/>
</dbReference>
<dbReference type="SUPFAM" id="SSF56112">
    <property type="entry name" value="Protein kinase-like (PK-like)"/>
    <property type="match status" value="1"/>
</dbReference>
<dbReference type="Gene3D" id="2.120.10.80">
    <property type="entry name" value="Kelch-type beta propeller"/>
    <property type="match status" value="2"/>
</dbReference>
<feature type="region of interest" description="Disordered" evidence="2">
    <location>
        <begin position="366"/>
        <end position="434"/>
    </location>
</feature>
<feature type="region of interest" description="Disordered" evidence="2">
    <location>
        <begin position="583"/>
        <end position="635"/>
    </location>
</feature>
<keyword evidence="3" id="KW-1133">Transmembrane helix</keyword>
<dbReference type="OrthoDB" id="45365at2759"/>
<dbReference type="GO" id="GO:0044773">
    <property type="term" value="P:mitotic DNA damage checkpoint signaling"/>
    <property type="evidence" value="ECO:0007669"/>
    <property type="project" value="TreeGrafter"/>
</dbReference>
<organism evidence="5 6">
    <name type="scientific">Jimgerdemannia flammicorona</name>
    <dbReference type="NCBI Taxonomy" id="994334"/>
    <lineage>
        <taxon>Eukaryota</taxon>
        <taxon>Fungi</taxon>
        <taxon>Fungi incertae sedis</taxon>
        <taxon>Mucoromycota</taxon>
        <taxon>Mucoromycotina</taxon>
        <taxon>Endogonomycetes</taxon>
        <taxon>Endogonales</taxon>
        <taxon>Endogonaceae</taxon>
        <taxon>Jimgerdemannia</taxon>
    </lineage>
</organism>
<dbReference type="PANTHER" id="PTHR44167">
    <property type="entry name" value="OVARIAN-SPECIFIC SERINE/THREONINE-PROTEIN KINASE LOK-RELATED"/>
    <property type="match status" value="1"/>
</dbReference>
<dbReference type="InterPro" id="IPR011009">
    <property type="entry name" value="Kinase-like_dom_sf"/>
</dbReference>
<evidence type="ECO:0000259" key="4">
    <source>
        <dbReference type="PROSITE" id="PS50011"/>
    </source>
</evidence>
<dbReference type="GO" id="GO:0005524">
    <property type="term" value="F:ATP binding"/>
    <property type="evidence" value="ECO:0007669"/>
    <property type="project" value="InterPro"/>
</dbReference>
<dbReference type="SMART" id="SM00220">
    <property type="entry name" value="S_TKc"/>
    <property type="match status" value="1"/>
</dbReference>
<dbReference type="AlphaFoldDB" id="A0A433A2B7"/>
<name>A0A433A2B7_9FUNG</name>
<feature type="compositionally biased region" description="Polar residues" evidence="2">
    <location>
        <begin position="267"/>
        <end position="276"/>
    </location>
</feature>
<feature type="compositionally biased region" description="Low complexity" evidence="2">
    <location>
        <begin position="412"/>
        <end position="423"/>
    </location>
</feature>
<feature type="non-terminal residue" evidence="5">
    <location>
        <position position="974"/>
    </location>
</feature>